<keyword evidence="8" id="KW-0547">Nucleotide-binding</keyword>
<keyword evidence="5" id="KW-0597">Phosphoprotein</keyword>
<keyword evidence="12" id="KW-0902">Two-component regulatory system</keyword>
<dbReference type="InterPro" id="IPR005467">
    <property type="entry name" value="His_kinase_dom"/>
</dbReference>
<evidence type="ECO:0000256" key="7">
    <source>
        <dbReference type="ARBA" id="ARBA00022692"/>
    </source>
</evidence>
<dbReference type="InterPro" id="IPR010559">
    <property type="entry name" value="Sig_transdc_His_kin_internal"/>
</dbReference>
<organism evidence="16 17">
    <name type="scientific">Paenibacillus profundus</name>
    <dbReference type="NCBI Taxonomy" id="1173085"/>
    <lineage>
        <taxon>Bacteria</taxon>
        <taxon>Bacillati</taxon>
        <taxon>Bacillota</taxon>
        <taxon>Bacilli</taxon>
        <taxon>Bacillales</taxon>
        <taxon>Paenibacillaceae</taxon>
        <taxon>Paenibacillus</taxon>
    </lineage>
</organism>
<evidence type="ECO:0000256" key="10">
    <source>
        <dbReference type="ARBA" id="ARBA00022840"/>
    </source>
</evidence>
<keyword evidence="17" id="KW-1185">Reference proteome</keyword>
<feature type="transmembrane region" description="Helical" evidence="14">
    <location>
        <begin position="116"/>
        <end position="138"/>
    </location>
</feature>
<evidence type="ECO:0000256" key="6">
    <source>
        <dbReference type="ARBA" id="ARBA00022679"/>
    </source>
</evidence>
<evidence type="ECO:0000259" key="15">
    <source>
        <dbReference type="PROSITE" id="PS50109"/>
    </source>
</evidence>
<feature type="transmembrane region" description="Helical" evidence="14">
    <location>
        <begin position="87"/>
        <end position="110"/>
    </location>
</feature>
<gene>
    <name evidence="16" type="ORF">LQV63_23295</name>
</gene>
<feature type="transmembrane region" description="Helical" evidence="14">
    <location>
        <begin position="184"/>
        <end position="208"/>
    </location>
</feature>
<dbReference type="Pfam" id="PF02518">
    <property type="entry name" value="HATPase_c"/>
    <property type="match status" value="1"/>
</dbReference>
<dbReference type="InterPro" id="IPR004358">
    <property type="entry name" value="Sig_transdc_His_kin-like_C"/>
</dbReference>
<dbReference type="SUPFAM" id="SSF55874">
    <property type="entry name" value="ATPase domain of HSP90 chaperone/DNA topoisomerase II/histidine kinase"/>
    <property type="match status" value="1"/>
</dbReference>
<evidence type="ECO:0000256" key="14">
    <source>
        <dbReference type="SAM" id="Phobius"/>
    </source>
</evidence>
<proteinExistence type="predicted"/>
<feature type="domain" description="Histidine kinase" evidence="15">
    <location>
        <begin position="476"/>
        <end position="581"/>
    </location>
</feature>
<dbReference type="InterPro" id="IPR050640">
    <property type="entry name" value="Bact_2-comp_sensor_kinase"/>
</dbReference>
<evidence type="ECO:0000313" key="17">
    <source>
        <dbReference type="Proteomes" id="UP001199916"/>
    </source>
</evidence>
<dbReference type="InterPro" id="IPR036890">
    <property type="entry name" value="HATPase_C_sf"/>
</dbReference>
<dbReference type="GO" id="GO:0016301">
    <property type="term" value="F:kinase activity"/>
    <property type="evidence" value="ECO:0007669"/>
    <property type="project" value="UniProtKB-KW"/>
</dbReference>
<evidence type="ECO:0000256" key="11">
    <source>
        <dbReference type="ARBA" id="ARBA00022989"/>
    </source>
</evidence>
<evidence type="ECO:0000256" key="8">
    <source>
        <dbReference type="ARBA" id="ARBA00022741"/>
    </source>
</evidence>
<dbReference type="SMART" id="SM00065">
    <property type="entry name" value="GAF"/>
    <property type="match status" value="1"/>
</dbReference>
<feature type="transmembrane region" description="Helical" evidence="14">
    <location>
        <begin position="150"/>
        <end position="172"/>
    </location>
</feature>
<dbReference type="EMBL" id="JAJNBZ010000025">
    <property type="protein sequence ID" value="MCE5172209.1"/>
    <property type="molecule type" value="Genomic_DNA"/>
</dbReference>
<protein>
    <recommendedName>
        <fullName evidence="3">histidine kinase</fullName>
        <ecNumber evidence="3">2.7.13.3</ecNumber>
    </recommendedName>
</protein>
<dbReference type="PANTHER" id="PTHR34220">
    <property type="entry name" value="SENSOR HISTIDINE KINASE YPDA"/>
    <property type="match status" value="1"/>
</dbReference>
<feature type="transmembrane region" description="Helical" evidence="14">
    <location>
        <begin position="43"/>
        <end position="60"/>
    </location>
</feature>
<evidence type="ECO:0000256" key="13">
    <source>
        <dbReference type="ARBA" id="ARBA00023136"/>
    </source>
</evidence>
<keyword evidence="9 16" id="KW-0418">Kinase</keyword>
<dbReference type="InterPro" id="IPR003018">
    <property type="entry name" value="GAF"/>
</dbReference>
<dbReference type="Gene3D" id="3.30.450.40">
    <property type="match status" value="1"/>
</dbReference>
<dbReference type="Pfam" id="PF07694">
    <property type="entry name" value="5TM-5TMR_LYT"/>
    <property type="match status" value="1"/>
</dbReference>
<dbReference type="Proteomes" id="UP001199916">
    <property type="component" value="Unassembled WGS sequence"/>
</dbReference>
<comment type="caution">
    <text evidence="16">The sequence shown here is derived from an EMBL/GenBank/DDBJ whole genome shotgun (WGS) entry which is preliminary data.</text>
</comment>
<comment type="catalytic activity">
    <reaction evidence="1">
        <text>ATP + protein L-histidine = ADP + protein N-phospho-L-histidine.</text>
        <dbReference type="EC" id="2.7.13.3"/>
    </reaction>
</comment>
<dbReference type="PRINTS" id="PR00344">
    <property type="entry name" value="BCTRLSENSOR"/>
</dbReference>
<keyword evidence="7 14" id="KW-0812">Transmembrane</keyword>
<keyword evidence="10" id="KW-0067">ATP-binding</keyword>
<keyword evidence="4" id="KW-1003">Cell membrane</keyword>
<dbReference type="InterPro" id="IPR029016">
    <property type="entry name" value="GAF-like_dom_sf"/>
</dbReference>
<accession>A0ABS8YRG8</accession>
<evidence type="ECO:0000256" key="9">
    <source>
        <dbReference type="ARBA" id="ARBA00022777"/>
    </source>
</evidence>
<keyword evidence="6" id="KW-0808">Transferase</keyword>
<evidence type="ECO:0000256" key="1">
    <source>
        <dbReference type="ARBA" id="ARBA00000085"/>
    </source>
</evidence>
<dbReference type="Pfam" id="PF06580">
    <property type="entry name" value="His_kinase"/>
    <property type="match status" value="1"/>
</dbReference>
<dbReference type="InterPro" id="IPR003594">
    <property type="entry name" value="HATPase_dom"/>
</dbReference>
<evidence type="ECO:0000256" key="4">
    <source>
        <dbReference type="ARBA" id="ARBA00022475"/>
    </source>
</evidence>
<keyword evidence="11 14" id="KW-1133">Transmembrane helix</keyword>
<comment type="subcellular location">
    <subcellularLocation>
        <location evidence="2">Cell membrane</location>
        <topology evidence="2">Multi-pass membrane protein</topology>
    </subcellularLocation>
</comment>
<evidence type="ECO:0000256" key="12">
    <source>
        <dbReference type="ARBA" id="ARBA00023012"/>
    </source>
</evidence>
<dbReference type="PANTHER" id="PTHR34220:SF7">
    <property type="entry name" value="SENSOR HISTIDINE KINASE YPDA"/>
    <property type="match status" value="1"/>
</dbReference>
<reference evidence="16 17" key="1">
    <citation type="submission" date="2021-11" db="EMBL/GenBank/DDBJ databases">
        <title>Draft genome sequence of Paenibacillus profundus YoMME, a new Gram-positive bacteria with exoelectrogenic properties.</title>
        <authorList>
            <person name="Hubenova Y."/>
            <person name="Hubenova E."/>
            <person name="Manasiev Y."/>
            <person name="Peykov S."/>
            <person name="Mitov M."/>
        </authorList>
    </citation>
    <scope>NUCLEOTIDE SEQUENCE [LARGE SCALE GENOMIC DNA]</scope>
    <source>
        <strain evidence="16 17">YoMME</strain>
    </source>
</reference>
<dbReference type="SUPFAM" id="SSF55781">
    <property type="entry name" value="GAF domain-like"/>
    <property type="match status" value="1"/>
</dbReference>
<dbReference type="Gene3D" id="3.30.565.10">
    <property type="entry name" value="Histidine kinase-like ATPase, C-terminal domain"/>
    <property type="match status" value="1"/>
</dbReference>
<dbReference type="SMART" id="SM00387">
    <property type="entry name" value="HATPase_c"/>
    <property type="match status" value="1"/>
</dbReference>
<keyword evidence="13 14" id="KW-0472">Membrane</keyword>
<dbReference type="EC" id="2.7.13.3" evidence="3"/>
<name>A0ABS8YRG8_9BACL</name>
<dbReference type="PROSITE" id="PS50109">
    <property type="entry name" value="HIS_KIN"/>
    <property type="match status" value="1"/>
</dbReference>
<evidence type="ECO:0000256" key="5">
    <source>
        <dbReference type="ARBA" id="ARBA00022553"/>
    </source>
</evidence>
<dbReference type="InterPro" id="IPR011620">
    <property type="entry name" value="Sig_transdc_His_kinase_LytS_TM"/>
</dbReference>
<evidence type="ECO:0000256" key="2">
    <source>
        <dbReference type="ARBA" id="ARBA00004651"/>
    </source>
</evidence>
<sequence>MIHLLPLMIERVGILLIIAFVLSRMKSFRQIVHHEHGLTEKWMLIVVFGAFGVISNYTGVQIHDSSIYSQAWHTDVDTGSAIANTRIMGVVIGGLLGGPLVGTGVGLIAGVHRLSLGGYTAVACGISTIMAGIVTGIIGKRFRAQGKQAAWLTAGIGILMECAQMGIILLVAEPWADAWGLVKIIGVPMVVVNGFGTLLFMLIIQSIFQEEERSRALQTHKALYIADHTLPFFRQGLNAHSCREAAQIILKETNADAISITNQHQILAHVGTGADHHIALQSISTRLTKKVLEEGIVHKASSREEIQCYNLDCPLQAALVLPLKVHDSTIGTLKLYFRRATRLDQVERELAEGLSKLFSTQLELAEAELQSRLLKDAEIKALQAQVHPHFLFNAFNTISVLCRTDPEQARKLLQQLSVYFRSNLQGARKMLIPLHKELEHVEAYLSLEQARFPGKFTIEAHIDASLNDVLVPPFTLQPLVENAIRHAFSKGFTEPIGRVTISATAEGESMILVTKDNGKGISADIVGALGKQTVQSAEGTGTALYNIKTRIEELYGNQASFRIASETAQGTTVRITLPVHFVERGDNLVEGIYRGG</sequence>
<evidence type="ECO:0000256" key="3">
    <source>
        <dbReference type="ARBA" id="ARBA00012438"/>
    </source>
</evidence>
<evidence type="ECO:0000313" key="16">
    <source>
        <dbReference type="EMBL" id="MCE5172209.1"/>
    </source>
</evidence>